<organism evidence="3 4">
    <name type="scientific">Burkholderia pyrrocinia</name>
    <name type="common">Pseudomonas pyrrocinia</name>
    <dbReference type="NCBI Taxonomy" id="60550"/>
    <lineage>
        <taxon>Bacteria</taxon>
        <taxon>Pseudomonadati</taxon>
        <taxon>Pseudomonadota</taxon>
        <taxon>Betaproteobacteria</taxon>
        <taxon>Burkholderiales</taxon>
        <taxon>Burkholderiaceae</taxon>
        <taxon>Burkholderia</taxon>
        <taxon>Burkholderia cepacia complex</taxon>
    </lineage>
</organism>
<name>A0A2Z5N7G8_BURPY</name>
<evidence type="ECO:0000313" key="4">
    <source>
        <dbReference type="Proteomes" id="UP000253104"/>
    </source>
</evidence>
<dbReference type="InterPro" id="IPR014748">
    <property type="entry name" value="Enoyl-CoA_hydra_C"/>
</dbReference>
<evidence type="ECO:0000313" key="3">
    <source>
        <dbReference type="EMBL" id="AXF25532.1"/>
    </source>
</evidence>
<accession>A0A2Z5N7G8</accession>
<keyword evidence="2" id="KW-0456">Lyase</keyword>
<evidence type="ECO:0000256" key="1">
    <source>
        <dbReference type="ARBA" id="ARBA00005254"/>
    </source>
</evidence>
<dbReference type="SUPFAM" id="SSF52096">
    <property type="entry name" value="ClpP/crotonase"/>
    <property type="match status" value="1"/>
</dbReference>
<protein>
    <submittedName>
        <fullName evidence="3">Enoyl-CoA hydratase</fullName>
    </submittedName>
</protein>
<dbReference type="Gene3D" id="3.90.226.10">
    <property type="entry name" value="2-enoyl-CoA Hydratase, Chain A, domain 1"/>
    <property type="match status" value="1"/>
</dbReference>
<dbReference type="EMBL" id="CP024904">
    <property type="protein sequence ID" value="AXF25532.1"/>
    <property type="molecule type" value="Genomic_DNA"/>
</dbReference>
<evidence type="ECO:0000256" key="2">
    <source>
        <dbReference type="ARBA" id="ARBA00023239"/>
    </source>
</evidence>
<dbReference type="Proteomes" id="UP000253104">
    <property type="component" value="Chromosome mHSR5_C"/>
</dbReference>
<dbReference type="InterPro" id="IPR029045">
    <property type="entry name" value="ClpP/crotonase-like_dom_sf"/>
</dbReference>
<dbReference type="PANTHER" id="PTHR11941:SF175">
    <property type="entry name" value="ENOYL-COA HYDRATASE-RELATED"/>
    <property type="match status" value="1"/>
</dbReference>
<proteinExistence type="inferred from homology"/>
<dbReference type="Pfam" id="PF00378">
    <property type="entry name" value="ECH_1"/>
    <property type="match status" value="1"/>
</dbReference>
<gene>
    <name evidence="3" type="ORF">CUJ89_34295</name>
</gene>
<dbReference type="GO" id="GO:0006635">
    <property type="term" value="P:fatty acid beta-oxidation"/>
    <property type="evidence" value="ECO:0007669"/>
    <property type="project" value="TreeGrafter"/>
</dbReference>
<dbReference type="CDD" id="cd06558">
    <property type="entry name" value="crotonase-like"/>
    <property type="match status" value="1"/>
</dbReference>
<dbReference type="GO" id="GO:0016829">
    <property type="term" value="F:lyase activity"/>
    <property type="evidence" value="ECO:0007669"/>
    <property type="project" value="UniProtKB-KW"/>
</dbReference>
<dbReference type="PANTHER" id="PTHR11941">
    <property type="entry name" value="ENOYL-COA HYDRATASE-RELATED"/>
    <property type="match status" value="1"/>
</dbReference>
<sequence>MDFRFERIESGAVFTITRPDRLNALNRAVWDGLESCLDAVERDGTRFLLISAEGERAFSAGSDLKDNAIETWDQQARKNDRIRNLLLRLSQSPLFTIAAMNGAAFGGGLELALACTVRTAVNNATFAMPEIRLGVMPTYGGTQFLPAVVGRSRAAELMLTGRVLNAQEALMWGLVSFVKEHRVALLDHAVALGTEVAGFGAIAYRSILASLPATDGPADQAGMDREAALMRRVLETDDAKEGIAAFLEKRRPVFKDQ</sequence>
<dbReference type="AlphaFoldDB" id="A0A2Z5N7G8"/>
<dbReference type="OrthoDB" id="9774843at2"/>
<dbReference type="RefSeq" id="WP_114181897.1">
    <property type="nucleotide sequence ID" value="NZ_CP024904.1"/>
</dbReference>
<dbReference type="InterPro" id="IPR001753">
    <property type="entry name" value="Enoyl-CoA_hydra/iso"/>
</dbReference>
<reference evidence="3 4" key="1">
    <citation type="journal article" date="2018" name="ISME J.">
        <title>Involvement of Burkholderiaceae and sulfurous volatiles in disease-suppressive soils.</title>
        <authorList>
            <person name="Carrion V.J."/>
            <person name="Cordovez V."/>
            <person name="Tyc O."/>
            <person name="Etalo D.W."/>
            <person name="de Bruijn I."/>
            <person name="de Jager V.C."/>
            <person name="Medema M.H."/>
            <person name="Eberl L."/>
            <person name="Raaijmakers J.M."/>
        </authorList>
    </citation>
    <scope>NUCLEOTIDE SEQUENCE [LARGE SCALE GENOMIC DNA]</scope>
    <source>
        <strain evidence="4">mHSR5</strain>
    </source>
</reference>
<comment type="similarity">
    <text evidence="1">Belongs to the enoyl-CoA hydratase/isomerase family.</text>
</comment>
<dbReference type="Gene3D" id="1.10.12.10">
    <property type="entry name" value="Lyase 2-enoyl-coa Hydratase, Chain A, domain 2"/>
    <property type="match status" value="1"/>
</dbReference>